<dbReference type="AlphaFoldDB" id="A0A1G8W2A5"/>
<protein>
    <recommendedName>
        <fullName evidence="9">Flagellar M-ring protein</fullName>
    </recommendedName>
</protein>
<feature type="region of interest" description="Disordered" evidence="10">
    <location>
        <begin position="312"/>
        <end position="336"/>
    </location>
</feature>
<keyword evidence="8 9" id="KW-0975">Bacterial flagellum</keyword>
<accession>A0A1G8W2A5</accession>
<evidence type="ECO:0000256" key="9">
    <source>
        <dbReference type="PIRNR" id="PIRNR004862"/>
    </source>
</evidence>
<comment type="subcellular location">
    <subcellularLocation>
        <location evidence="1 9">Bacterial flagellum basal body</location>
    </subcellularLocation>
    <subcellularLocation>
        <location evidence="2">Cell membrane</location>
        <topology evidence="2">Multi-pass membrane protein</topology>
    </subcellularLocation>
</comment>
<dbReference type="Proteomes" id="UP000198694">
    <property type="component" value="Unassembled WGS sequence"/>
</dbReference>
<dbReference type="OrthoDB" id="9807026at2"/>
<dbReference type="InterPro" id="IPR006182">
    <property type="entry name" value="FliF_N_dom"/>
</dbReference>
<dbReference type="PANTHER" id="PTHR30046:SF0">
    <property type="entry name" value="FLAGELLAR M-RING PROTEIN"/>
    <property type="match status" value="1"/>
</dbReference>
<gene>
    <name evidence="14" type="ORF">SAMN05216243_0518</name>
</gene>
<feature type="transmembrane region" description="Helical" evidence="11">
    <location>
        <begin position="450"/>
        <end position="470"/>
    </location>
</feature>
<keyword evidence="5 11" id="KW-0812">Transmembrane</keyword>
<keyword evidence="14" id="KW-0282">Flagellum</keyword>
<dbReference type="PANTHER" id="PTHR30046">
    <property type="entry name" value="FLAGELLAR M-RING PROTEIN"/>
    <property type="match status" value="1"/>
</dbReference>
<dbReference type="NCBIfam" id="TIGR00206">
    <property type="entry name" value="fliF"/>
    <property type="match status" value="1"/>
</dbReference>
<evidence type="ECO:0000259" key="13">
    <source>
        <dbReference type="Pfam" id="PF08345"/>
    </source>
</evidence>
<dbReference type="InterPro" id="IPR045851">
    <property type="entry name" value="AMP-bd_C_sf"/>
</dbReference>
<dbReference type="Gene3D" id="3.30.300.30">
    <property type="match status" value="1"/>
</dbReference>
<feature type="domain" description="Flagellar M-ring C-terminal" evidence="13">
    <location>
        <begin position="260"/>
        <end position="392"/>
    </location>
</feature>
<dbReference type="EMBL" id="FNFL01000001">
    <property type="protein sequence ID" value="SDJ72501.1"/>
    <property type="molecule type" value="Genomic_DNA"/>
</dbReference>
<feature type="region of interest" description="Disordered" evidence="10">
    <location>
        <begin position="486"/>
        <end position="505"/>
    </location>
</feature>
<keyword evidence="15" id="KW-1185">Reference proteome</keyword>
<reference evidence="14 15" key="1">
    <citation type="submission" date="2016-10" db="EMBL/GenBank/DDBJ databases">
        <authorList>
            <person name="de Groot N.N."/>
        </authorList>
    </citation>
    <scope>NUCLEOTIDE SEQUENCE [LARGE SCALE GENOMIC DNA]</scope>
    <source>
        <strain evidence="14 15">CGMCC 1.6502</strain>
    </source>
</reference>
<evidence type="ECO:0000256" key="1">
    <source>
        <dbReference type="ARBA" id="ARBA00004117"/>
    </source>
</evidence>
<name>A0A1G8W2A5_9BACI</name>
<keyword evidence="14" id="KW-0969">Cilium</keyword>
<evidence type="ECO:0000313" key="14">
    <source>
        <dbReference type="EMBL" id="SDJ72501.1"/>
    </source>
</evidence>
<keyword evidence="7 11" id="KW-0472">Membrane</keyword>
<evidence type="ECO:0000256" key="3">
    <source>
        <dbReference type="ARBA" id="ARBA00007971"/>
    </source>
</evidence>
<dbReference type="GO" id="GO:0071973">
    <property type="term" value="P:bacterial-type flagellum-dependent cell motility"/>
    <property type="evidence" value="ECO:0007669"/>
    <property type="project" value="InterPro"/>
</dbReference>
<keyword evidence="14" id="KW-0966">Cell projection</keyword>
<evidence type="ECO:0000256" key="11">
    <source>
        <dbReference type="SAM" id="Phobius"/>
    </source>
</evidence>
<keyword evidence="4" id="KW-1003">Cell membrane</keyword>
<evidence type="ECO:0000256" key="2">
    <source>
        <dbReference type="ARBA" id="ARBA00004651"/>
    </source>
</evidence>
<proteinExistence type="inferred from homology"/>
<sequence length="536" mass="59495">MKQKFDIYKEKFTKYWGAKSSRSKGVLIGSILLVLFLIIGGSIFANKSNMVPLYNNLSLQEVGQIKAELDARGLPYELQDAGKTILVPEDQANTLLVDLAAQGMPNSGNVDYSFFSANTSWGMTDNEFDVIQLDAMQTEIANLVKSIDGIQDANVMINKPEEPVFVSEQPMEASASIVVNTQPGYQLEGSQIKSLYHLVSKTVPNLPTDNIVIMNQNFEYFDLNNSATAGSTDTYTYQQNVKKDIERDIQRRVQQMIGMMVGNDKVVASVTADIDFTQENRVEELVTPVDEENMEGLPVSVESIKETYTGAAPEGGVAGTGEEEVPNYPAGEEGQDGDYEMVKESINNEFNRIKKEIVESPYKIRDLGIQVAVDNTKEPATENGEVEYLSAAEEATVEDGIASILDSIITTSIDKEYGEVNPEEKVSIVLQEFNGNQGSSAQATVTIPTWMYIVGGLLVVIILALVWLLWRRKGTKEEEEQVEFAEETYRPQPAAVPDIEENPETEATIRTKQLEKMAQEKPEEFAKLLRSWIAED</sequence>
<dbReference type="PIRSF" id="PIRSF004862">
    <property type="entry name" value="FliF"/>
    <property type="match status" value="1"/>
</dbReference>
<evidence type="ECO:0000259" key="12">
    <source>
        <dbReference type="Pfam" id="PF01514"/>
    </source>
</evidence>
<dbReference type="GO" id="GO:0009431">
    <property type="term" value="C:bacterial-type flagellum basal body, MS ring"/>
    <property type="evidence" value="ECO:0007669"/>
    <property type="project" value="InterPro"/>
</dbReference>
<dbReference type="GO" id="GO:0003774">
    <property type="term" value="F:cytoskeletal motor activity"/>
    <property type="evidence" value="ECO:0007669"/>
    <property type="project" value="InterPro"/>
</dbReference>
<feature type="transmembrane region" description="Helical" evidence="11">
    <location>
        <begin position="25"/>
        <end position="45"/>
    </location>
</feature>
<dbReference type="InterPro" id="IPR000067">
    <property type="entry name" value="FlgMring_FliF"/>
</dbReference>
<dbReference type="PRINTS" id="PR01009">
    <property type="entry name" value="FLGMRINGFLIF"/>
</dbReference>
<evidence type="ECO:0000256" key="10">
    <source>
        <dbReference type="SAM" id="MobiDB-lite"/>
    </source>
</evidence>
<dbReference type="InterPro" id="IPR013556">
    <property type="entry name" value="Flag_M-ring_C"/>
</dbReference>
<dbReference type="Pfam" id="PF01514">
    <property type="entry name" value="YscJ_FliF"/>
    <property type="match status" value="1"/>
</dbReference>
<evidence type="ECO:0000256" key="5">
    <source>
        <dbReference type="ARBA" id="ARBA00022692"/>
    </source>
</evidence>
<dbReference type="STRING" id="407036.SAMN05216243_0518"/>
<dbReference type="GO" id="GO:0005886">
    <property type="term" value="C:plasma membrane"/>
    <property type="evidence" value="ECO:0007669"/>
    <property type="project" value="UniProtKB-SubCell"/>
</dbReference>
<feature type="domain" description="Flagellar M-ring N-terminal" evidence="12">
    <location>
        <begin position="46"/>
        <end position="220"/>
    </location>
</feature>
<dbReference type="RefSeq" id="WP_093210750.1">
    <property type="nucleotide sequence ID" value="NZ_FNFL01000001.1"/>
</dbReference>
<comment type="similarity">
    <text evidence="3 9">Belongs to the FliF family.</text>
</comment>
<dbReference type="InterPro" id="IPR043427">
    <property type="entry name" value="YscJ/FliF"/>
</dbReference>
<keyword evidence="6 11" id="KW-1133">Transmembrane helix</keyword>
<dbReference type="Pfam" id="PF08345">
    <property type="entry name" value="YscJ_FliF_C"/>
    <property type="match status" value="1"/>
</dbReference>
<evidence type="ECO:0000256" key="7">
    <source>
        <dbReference type="ARBA" id="ARBA00023136"/>
    </source>
</evidence>
<comment type="function">
    <text evidence="9">The M ring may be actively involved in energy transduction.</text>
</comment>
<organism evidence="14 15">
    <name type="scientific">Sediminibacillus albus</name>
    <dbReference type="NCBI Taxonomy" id="407036"/>
    <lineage>
        <taxon>Bacteria</taxon>
        <taxon>Bacillati</taxon>
        <taxon>Bacillota</taxon>
        <taxon>Bacilli</taxon>
        <taxon>Bacillales</taxon>
        <taxon>Bacillaceae</taxon>
        <taxon>Sediminibacillus</taxon>
    </lineage>
</organism>
<evidence type="ECO:0000256" key="6">
    <source>
        <dbReference type="ARBA" id="ARBA00022989"/>
    </source>
</evidence>
<evidence type="ECO:0000256" key="8">
    <source>
        <dbReference type="ARBA" id="ARBA00023143"/>
    </source>
</evidence>
<evidence type="ECO:0000313" key="15">
    <source>
        <dbReference type="Proteomes" id="UP000198694"/>
    </source>
</evidence>
<evidence type="ECO:0000256" key="4">
    <source>
        <dbReference type="ARBA" id="ARBA00022475"/>
    </source>
</evidence>